<organism evidence="1 2">
    <name type="scientific">Candidatus Thiodiazotropha taylori</name>
    <dbReference type="NCBI Taxonomy" id="2792791"/>
    <lineage>
        <taxon>Bacteria</taxon>
        <taxon>Pseudomonadati</taxon>
        <taxon>Pseudomonadota</taxon>
        <taxon>Gammaproteobacteria</taxon>
        <taxon>Chromatiales</taxon>
        <taxon>Sedimenticolaceae</taxon>
        <taxon>Candidatus Thiodiazotropha</taxon>
    </lineage>
</organism>
<evidence type="ECO:0000313" key="1">
    <source>
        <dbReference type="EMBL" id="MCG7944978.1"/>
    </source>
</evidence>
<gene>
    <name evidence="1" type="ORF">JAZ07_01375</name>
</gene>
<dbReference type="InterPro" id="IPR055631">
    <property type="entry name" value="DUF7207"/>
</dbReference>
<accession>A0A9E4N3L6</accession>
<dbReference type="Proteomes" id="UP000886667">
    <property type="component" value="Unassembled WGS sequence"/>
</dbReference>
<dbReference type="AlphaFoldDB" id="A0A9E4N3L6"/>
<dbReference type="Pfam" id="PF23837">
    <property type="entry name" value="DUF7207"/>
    <property type="match status" value="1"/>
</dbReference>
<comment type="caution">
    <text evidence="1">The sequence shown here is derived from an EMBL/GenBank/DDBJ whole genome shotgun (WGS) entry which is preliminary data.</text>
</comment>
<sequence length="99" mass="11608">MEEFEEDLNTHKYVKKLAKRMSKGNSSNIRLLTNHVICFTNNFEIQFAKKVLLMDTTPKESAVIKSVLLYLGFLDKYEYETNELDLETLKLLKDMDNGR</sequence>
<reference evidence="1" key="1">
    <citation type="journal article" date="2021" name="Proc. Natl. Acad. Sci. U.S.A.">
        <title>Global biogeography of chemosynthetic symbionts reveals both localized and globally distributed symbiont groups. .</title>
        <authorList>
            <person name="Osvatic J.T."/>
            <person name="Wilkins L.G.E."/>
            <person name="Leibrecht L."/>
            <person name="Leray M."/>
            <person name="Zauner S."/>
            <person name="Polzin J."/>
            <person name="Camacho Y."/>
            <person name="Gros O."/>
            <person name="van Gils J.A."/>
            <person name="Eisen J.A."/>
            <person name="Petersen J.M."/>
            <person name="Yuen B."/>
        </authorList>
    </citation>
    <scope>NUCLEOTIDE SEQUENCE</scope>
    <source>
        <strain evidence="1">MAGclacostrist064TRANS</strain>
    </source>
</reference>
<dbReference type="EMBL" id="JAEPCM010000016">
    <property type="protein sequence ID" value="MCG7944978.1"/>
    <property type="molecule type" value="Genomic_DNA"/>
</dbReference>
<name>A0A9E4N3L6_9GAMM</name>
<evidence type="ECO:0000313" key="2">
    <source>
        <dbReference type="Proteomes" id="UP000886667"/>
    </source>
</evidence>
<proteinExistence type="predicted"/>
<protein>
    <submittedName>
        <fullName evidence="1">Uncharacterized protein</fullName>
    </submittedName>
</protein>